<evidence type="ECO:0000256" key="5">
    <source>
        <dbReference type="RuleBase" id="RU004273"/>
    </source>
</evidence>
<comment type="catalytic activity">
    <reaction evidence="4 5">
        <text>O-phospho-L-threonyl-[protein] + H2O = L-threonyl-[protein] + phosphate</text>
        <dbReference type="Rhea" id="RHEA:47004"/>
        <dbReference type="Rhea" id="RHEA-COMP:11060"/>
        <dbReference type="Rhea" id="RHEA-COMP:11605"/>
        <dbReference type="ChEBI" id="CHEBI:15377"/>
        <dbReference type="ChEBI" id="CHEBI:30013"/>
        <dbReference type="ChEBI" id="CHEBI:43474"/>
        <dbReference type="ChEBI" id="CHEBI:61977"/>
        <dbReference type="EC" id="3.1.3.16"/>
    </reaction>
</comment>
<comment type="caution">
    <text evidence="8">The sequence shown here is derived from an EMBL/GenBank/DDBJ whole genome shotgun (WGS) entry which is preliminary data.</text>
</comment>
<evidence type="ECO:0000256" key="1">
    <source>
        <dbReference type="ARBA" id="ARBA00022723"/>
    </source>
</evidence>
<dbReference type="GO" id="GO:0046872">
    <property type="term" value="F:metal ion binding"/>
    <property type="evidence" value="ECO:0007669"/>
    <property type="project" value="UniProtKB-KW"/>
</dbReference>
<dbReference type="InterPro" id="IPR029052">
    <property type="entry name" value="Metallo-depent_PP-like"/>
</dbReference>
<proteinExistence type="inferred from homology"/>
<evidence type="ECO:0000256" key="3">
    <source>
        <dbReference type="ARBA" id="ARBA00023211"/>
    </source>
</evidence>
<keyword evidence="1" id="KW-0479">Metal-binding</keyword>
<dbReference type="InterPro" id="IPR004843">
    <property type="entry name" value="Calcineurin-like_PHP"/>
</dbReference>
<comment type="similarity">
    <text evidence="5">Belongs to the PPP phosphatase family.</text>
</comment>
<keyword evidence="9" id="KW-1185">Reference proteome</keyword>
<dbReference type="AlphaFoldDB" id="A0AAN6NDQ3"/>
<dbReference type="EC" id="3.1.3.16" evidence="5"/>
<keyword evidence="3" id="KW-0464">Manganese</keyword>
<evidence type="ECO:0000256" key="2">
    <source>
        <dbReference type="ARBA" id="ARBA00022801"/>
    </source>
</evidence>
<dbReference type="PROSITE" id="PS00125">
    <property type="entry name" value="SER_THR_PHOSPHATASE"/>
    <property type="match status" value="1"/>
</dbReference>
<protein>
    <recommendedName>
        <fullName evidence="5">Serine/threonine-protein phosphatase</fullName>
        <ecNumber evidence="5">3.1.3.16</ecNumber>
    </recommendedName>
</protein>
<dbReference type="Proteomes" id="UP001303473">
    <property type="component" value="Unassembled WGS sequence"/>
</dbReference>
<evidence type="ECO:0000259" key="7">
    <source>
        <dbReference type="PROSITE" id="PS00125"/>
    </source>
</evidence>
<dbReference type="SMART" id="SM00156">
    <property type="entry name" value="PP2Ac"/>
    <property type="match status" value="1"/>
</dbReference>
<evidence type="ECO:0000256" key="4">
    <source>
        <dbReference type="ARBA" id="ARBA00048336"/>
    </source>
</evidence>
<dbReference type="PRINTS" id="PR00114">
    <property type="entry name" value="STPHPHTASE"/>
</dbReference>
<dbReference type="CDD" id="cd07415">
    <property type="entry name" value="MPP_PP2A_PP4_PP6"/>
    <property type="match status" value="1"/>
</dbReference>
<dbReference type="InterPro" id="IPR006186">
    <property type="entry name" value="Ser/Thr-sp_prot-phosphatase"/>
</dbReference>
<accession>A0AAN6NDQ3</accession>
<organism evidence="8 9">
    <name type="scientific">Diplogelasinospora grovesii</name>
    <dbReference type="NCBI Taxonomy" id="303347"/>
    <lineage>
        <taxon>Eukaryota</taxon>
        <taxon>Fungi</taxon>
        <taxon>Dikarya</taxon>
        <taxon>Ascomycota</taxon>
        <taxon>Pezizomycotina</taxon>
        <taxon>Sordariomycetes</taxon>
        <taxon>Sordariomycetidae</taxon>
        <taxon>Sordariales</taxon>
        <taxon>Diplogelasinosporaceae</taxon>
        <taxon>Diplogelasinospora</taxon>
    </lineage>
</organism>
<feature type="compositionally biased region" description="Gly residues" evidence="6">
    <location>
        <begin position="250"/>
        <end position="260"/>
    </location>
</feature>
<name>A0AAN6NDQ3_9PEZI</name>
<dbReference type="Gene3D" id="3.60.21.10">
    <property type="match status" value="1"/>
</dbReference>
<reference evidence="9" key="1">
    <citation type="journal article" date="2023" name="Mol. Phylogenet. Evol.">
        <title>Genome-scale phylogeny and comparative genomics of the fungal order Sordariales.</title>
        <authorList>
            <person name="Hensen N."/>
            <person name="Bonometti L."/>
            <person name="Westerberg I."/>
            <person name="Brannstrom I.O."/>
            <person name="Guillou S."/>
            <person name="Cros-Aarteil S."/>
            <person name="Calhoun S."/>
            <person name="Haridas S."/>
            <person name="Kuo A."/>
            <person name="Mondo S."/>
            <person name="Pangilinan J."/>
            <person name="Riley R."/>
            <person name="LaButti K."/>
            <person name="Andreopoulos B."/>
            <person name="Lipzen A."/>
            <person name="Chen C."/>
            <person name="Yan M."/>
            <person name="Daum C."/>
            <person name="Ng V."/>
            <person name="Clum A."/>
            <person name="Steindorff A."/>
            <person name="Ohm R.A."/>
            <person name="Martin F."/>
            <person name="Silar P."/>
            <person name="Natvig D.O."/>
            <person name="Lalanne C."/>
            <person name="Gautier V."/>
            <person name="Ament-Velasquez S.L."/>
            <person name="Kruys A."/>
            <person name="Hutchinson M.I."/>
            <person name="Powell A.J."/>
            <person name="Barry K."/>
            <person name="Miller A.N."/>
            <person name="Grigoriev I.V."/>
            <person name="Debuchy R."/>
            <person name="Gladieux P."/>
            <person name="Hiltunen Thoren M."/>
            <person name="Johannesson H."/>
        </authorList>
    </citation>
    <scope>NUCLEOTIDE SEQUENCE [LARGE SCALE GENOMIC DNA]</scope>
    <source>
        <strain evidence="9">CBS 340.73</strain>
    </source>
</reference>
<evidence type="ECO:0000313" key="8">
    <source>
        <dbReference type="EMBL" id="KAK3943854.1"/>
    </source>
</evidence>
<dbReference type="PANTHER" id="PTHR45619">
    <property type="entry name" value="SERINE/THREONINE-PROTEIN PHOSPHATASE PP2A-RELATED"/>
    <property type="match status" value="1"/>
</dbReference>
<feature type="compositionally biased region" description="Gly residues" evidence="6">
    <location>
        <begin position="406"/>
        <end position="422"/>
    </location>
</feature>
<dbReference type="EMBL" id="MU853763">
    <property type="protein sequence ID" value="KAK3943854.1"/>
    <property type="molecule type" value="Genomic_DNA"/>
</dbReference>
<feature type="domain" description="Serine/threonine specific protein phosphatases" evidence="7">
    <location>
        <begin position="108"/>
        <end position="113"/>
    </location>
</feature>
<evidence type="ECO:0000256" key="6">
    <source>
        <dbReference type="SAM" id="MobiDB-lite"/>
    </source>
</evidence>
<feature type="compositionally biased region" description="Low complexity" evidence="6">
    <location>
        <begin position="209"/>
        <end position="219"/>
    </location>
</feature>
<dbReference type="SUPFAM" id="SSF56300">
    <property type="entry name" value="Metallo-dependent phosphatases"/>
    <property type="match status" value="1"/>
</dbReference>
<keyword evidence="2 5" id="KW-0378">Hydrolase</keyword>
<feature type="region of interest" description="Disordered" evidence="6">
    <location>
        <begin position="394"/>
        <end position="422"/>
    </location>
</feature>
<sequence length="468" mass="50179">MADLDRAIAQLRACRPIPENEVRELCHKARELLIEEGNVVTVQAPVTICGDIHGQFHDLMELFRVGGDVPDTNYLFMGDFVDRGFYSLESFLLLLCLKVRYPDRMTLIRGNHESRQITTVYGFYDECLRKYGSANVWRYCCDVFDYLALGAIVLGASNTLSPSTGAGGGSSEPIPPELGLTEDDIEIEVRNADGHIMSRFPRQERARRAAAAAAAAARRSNSNGSPTNGAAPAPPEREVVVSAPSNTGPPGSGASGSSGGSVGNPAGAVLCVHGGLSPLIDKVDKIRLLDRKQEVPHEGAMCDLLWSDPDEIDGWGLSPRGAGFLFGADIVKVFNHRNDLSLIARAHQLVMEGFKEMFDATIVTVWSAPNYCYRCGNVAALLELSEDESGLGTYARSNGDVNRSDGGMGDGGGGGGGGGGGQRGVLAENELMSLRMRPGPARRYRVFQAAPQDSRGMPAKKPVADYFL</sequence>
<dbReference type="Pfam" id="PF00149">
    <property type="entry name" value="Metallophos"/>
    <property type="match status" value="2"/>
</dbReference>
<dbReference type="InterPro" id="IPR047129">
    <property type="entry name" value="PPA2-like"/>
</dbReference>
<feature type="region of interest" description="Disordered" evidence="6">
    <location>
        <begin position="194"/>
        <end position="260"/>
    </location>
</feature>
<gene>
    <name evidence="8" type="ORF">QBC46DRAFT_306504</name>
</gene>
<dbReference type="GO" id="GO:0004722">
    <property type="term" value="F:protein serine/threonine phosphatase activity"/>
    <property type="evidence" value="ECO:0007669"/>
    <property type="project" value="UniProtKB-EC"/>
</dbReference>
<evidence type="ECO:0000313" key="9">
    <source>
        <dbReference type="Proteomes" id="UP001303473"/>
    </source>
</evidence>